<evidence type="ECO:0000256" key="1">
    <source>
        <dbReference type="SAM" id="Phobius"/>
    </source>
</evidence>
<name>A0ABY8Q7Z1_9RHOB</name>
<keyword evidence="1" id="KW-0472">Membrane</keyword>
<proteinExistence type="predicted"/>
<organism evidence="2 3">
    <name type="scientific">Fuscovulum ytuae</name>
    <dbReference type="NCBI Taxonomy" id="3042299"/>
    <lineage>
        <taxon>Bacteria</taxon>
        <taxon>Pseudomonadati</taxon>
        <taxon>Pseudomonadota</taxon>
        <taxon>Alphaproteobacteria</taxon>
        <taxon>Rhodobacterales</taxon>
        <taxon>Paracoccaceae</taxon>
        <taxon>Fuscovulum</taxon>
    </lineage>
</organism>
<sequence>MALDQMLSFDPKADFANRVARIQAGGLHTNRTLFVGNEEALALPPGAFRKKPRKSRFLPMFLALVTCGAGVFVVTMASVNLF</sequence>
<evidence type="ECO:0000313" key="2">
    <source>
        <dbReference type="EMBL" id="WGV16978.1"/>
    </source>
</evidence>
<gene>
    <name evidence="2" type="ORF">QF092_03985</name>
</gene>
<evidence type="ECO:0000313" key="3">
    <source>
        <dbReference type="Proteomes" id="UP001230978"/>
    </source>
</evidence>
<accession>A0ABY8Q7Z1</accession>
<keyword evidence="1" id="KW-0812">Transmembrane</keyword>
<dbReference type="EMBL" id="CP124535">
    <property type="protein sequence ID" value="WGV16978.1"/>
    <property type="molecule type" value="Genomic_DNA"/>
</dbReference>
<dbReference type="RefSeq" id="WP_281467840.1">
    <property type="nucleotide sequence ID" value="NZ_CP124535.1"/>
</dbReference>
<feature type="transmembrane region" description="Helical" evidence="1">
    <location>
        <begin position="57"/>
        <end position="79"/>
    </location>
</feature>
<keyword evidence="1" id="KW-1133">Transmembrane helix</keyword>
<reference evidence="2 3" key="1">
    <citation type="submission" date="2023-04" db="EMBL/GenBank/DDBJ databases">
        <title>YMD61, complete Genome.</title>
        <authorList>
            <person name="Zhang J."/>
        </authorList>
    </citation>
    <scope>NUCLEOTIDE SEQUENCE [LARGE SCALE GENOMIC DNA]</scope>
    <source>
        <strain evidence="2 3">YMD61</strain>
    </source>
</reference>
<protein>
    <submittedName>
        <fullName evidence="2">Uncharacterized protein</fullName>
    </submittedName>
</protein>
<dbReference type="Proteomes" id="UP001230978">
    <property type="component" value="Chromosome"/>
</dbReference>
<keyword evidence="3" id="KW-1185">Reference proteome</keyword>